<dbReference type="InterPro" id="IPR011060">
    <property type="entry name" value="RibuloseP-bd_barrel"/>
</dbReference>
<dbReference type="PANTHER" id="PTHR43406">
    <property type="entry name" value="TRYPTOPHAN SYNTHASE, ALPHA CHAIN"/>
    <property type="match status" value="1"/>
</dbReference>
<evidence type="ECO:0000256" key="4">
    <source>
        <dbReference type="ARBA" id="ARBA00022605"/>
    </source>
</evidence>
<dbReference type="FunFam" id="3.20.20.70:FF:000037">
    <property type="entry name" value="Tryptophan synthase alpha chain"/>
    <property type="match status" value="1"/>
</dbReference>
<keyword evidence="12" id="KW-1185">Reference proteome</keyword>
<dbReference type="Pfam" id="PF00290">
    <property type="entry name" value="Trp_syntA"/>
    <property type="match status" value="1"/>
</dbReference>
<evidence type="ECO:0000313" key="11">
    <source>
        <dbReference type="EMBL" id="WMS87403.1"/>
    </source>
</evidence>
<evidence type="ECO:0000256" key="5">
    <source>
        <dbReference type="ARBA" id="ARBA00022822"/>
    </source>
</evidence>
<gene>
    <name evidence="9 11" type="primary">trpA</name>
    <name evidence="11" type="ORF">Q9312_00395</name>
</gene>
<dbReference type="SUPFAM" id="SSF51366">
    <property type="entry name" value="Ribulose-phoshate binding barrel"/>
    <property type="match status" value="1"/>
</dbReference>
<organism evidence="11 12">
    <name type="scientific">Pleionea litopenaei</name>
    <dbReference type="NCBI Taxonomy" id="3070815"/>
    <lineage>
        <taxon>Bacteria</taxon>
        <taxon>Pseudomonadati</taxon>
        <taxon>Pseudomonadota</taxon>
        <taxon>Gammaproteobacteria</taxon>
        <taxon>Oceanospirillales</taxon>
        <taxon>Pleioneaceae</taxon>
        <taxon>Pleionea</taxon>
    </lineage>
</organism>
<evidence type="ECO:0000256" key="1">
    <source>
        <dbReference type="ARBA" id="ARBA00003365"/>
    </source>
</evidence>
<keyword evidence="5 9" id="KW-0822">Tryptophan biosynthesis</keyword>
<dbReference type="Proteomes" id="UP001239782">
    <property type="component" value="Chromosome"/>
</dbReference>
<reference evidence="11 12" key="1">
    <citation type="submission" date="2023-08" db="EMBL/GenBank/DDBJ databases">
        <title>Pleionea litopenaei sp. nov., isolated from stomach of juvenile Litopenaeus vannamei.</title>
        <authorList>
            <person name="Rho A.M."/>
            <person name="Hwang C.Y."/>
        </authorList>
    </citation>
    <scope>NUCLEOTIDE SEQUENCE [LARGE SCALE GENOMIC DNA]</scope>
    <source>
        <strain evidence="11 12">HL-JVS1</strain>
    </source>
</reference>
<keyword evidence="6 9" id="KW-0057">Aromatic amino acid biosynthesis</keyword>
<comment type="catalytic activity">
    <reaction evidence="8 9">
        <text>(1S,2R)-1-C-(indol-3-yl)glycerol 3-phosphate + L-serine = D-glyceraldehyde 3-phosphate + L-tryptophan + H2O</text>
        <dbReference type="Rhea" id="RHEA:10532"/>
        <dbReference type="ChEBI" id="CHEBI:15377"/>
        <dbReference type="ChEBI" id="CHEBI:33384"/>
        <dbReference type="ChEBI" id="CHEBI:57912"/>
        <dbReference type="ChEBI" id="CHEBI:58866"/>
        <dbReference type="ChEBI" id="CHEBI:59776"/>
        <dbReference type="EC" id="4.2.1.20"/>
    </reaction>
</comment>
<keyword evidence="4 9" id="KW-0028">Amino-acid biosynthesis</keyword>
<accession>A0AA51RTV9</accession>
<dbReference type="GO" id="GO:0004834">
    <property type="term" value="F:tryptophan synthase activity"/>
    <property type="evidence" value="ECO:0007669"/>
    <property type="project" value="UniProtKB-UniRule"/>
</dbReference>
<dbReference type="InterPro" id="IPR018204">
    <property type="entry name" value="Trp_synthase_alpha_AS"/>
</dbReference>
<dbReference type="CDD" id="cd04724">
    <property type="entry name" value="Tryptophan_synthase_alpha"/>
    <property type="match status" value="1"/>
</dbReference>
<evidence type="ECO:0000256" key="8">
    <source>
        <dbReference type="ARBA" id="ARBA00049047"/>
    </source>
</evidence>
<comment type="similarity">
    <text evidence="9 10">Belongs to the TrpA family.</text>
</comment>
<dbReference type="NCBIfam" id="TIGR00262">
    <property type="entry name" value="trpA"/>
    <property type="match status" value="1"/>
</dbReference>
<dbReference type="InterPro" id="IPR013785">
    <property type="entry name" value="Aldolase_TIM"/>
</dbReference>
<dbReference type="RefSeq" id="WP_309202545.1">
    <property type="nucleotide sequence ID" value="NZ_CP133548.1"/>
</dbReference>
<dbReference type="EC" id="4.2.1.20" evidence="9"/>
<comment type="pathway">
    <text evidence="2 9">Amino-acid biosynthesis; L-tryptophan biosynthesis; L-tryptophan from chorismate: step 5/5.</text>
</comment>
<dbReference type="Gene3D" id="3.20.20.70">
    <property type="entry name" value="Aldolase class I"/>
    <property type="match status" value="1"/>
</dbReference>
<dbReference type="PROSITE" id="PS00167">
    <property type="entry name" value="TRP_SYNTHASE_ALPHA"/>
    <property type="match status" value="1"/>
</dbReference>
<keyword evidence="7 9" id="KW-0456">Lyase</keyword>
<comment type="function">
    <text evidence="1 9">The alpha subunit is responsible for the aldol cleavage of indoleglycerol phosphate to indole and glyceraldehyde 3-phosphate.</text>
</comment>
<dbReference type="InterPro" id="IPR002028">
    <property type="entry name" value="Trp_synthase_suA"/>
</dbReference>
<comment type="subunit">
    <text evidence="3 9">Tetramer of two alpha and two beta chains.</text>
</comment>
<evidence type="ECO:0000256" key="7">
    <source>
        <dbReference type="ARBA" id="ARBA00023239"/>
    </source>
</evidence>
<evidence type="ECO:0000256" key="10">
    <source>
        <dbReference type="RuleBase" id="RU003662"/>
    </source>
</evidence>
<dbReference type="EMBL" id="CP133548">
    <property type="protein sequence ID" value="WMS87403.1"/>
    <property type="molecule type" value="Genomic_DNA"/>
</dbReference>
<evidence type="ECO:0000256" key="9">
    <source>
        <dbReference type="HAMAP-Rule" id="MF_00131"/>
    </source>
</evidence>
<dbReference type="HAMAP" id="MF_00131">
    <property type="entry name" value="Trp_synth_alpha"/>
    <property type="match status" value="1"/>
</dbReference>
<dbReference type="KEGG" id="plei:Q9312_00395"/>
<evidence type="ECO:0000256" key="2">
    <source>
        <dbReference type="ARBA" id="ARBA00004733"/>
    </source>
</evidence>
<proteinExistence type="inferred from homology"/>
<evidence type="ECO:0000256" key="6">
    <source>
        <dbReference type="ARBA" id="ARBA00023141"/>
    </source>
</evidence>
<feature type="active site" description="Proton acceptor" evidence="9">
    <location>
        <position position="60"/>
    </location>
</feature>
<dbReference type="PANTHER" id="PTHR43406:SF1">
    <property type="entry name" value="TRYPTOPHAN SYNTHASE ALPHA CHAIN, CHLOROPLASTIC"/>
    <property type="match status" value="1"/>
</dbReference>
<feature type="active site" description="Proton acceptor" evidence="9">
    <location>
        <position position="49"/>
    </location>
</feature>
<dbReference type="AlphaFoldDB" id="A0AA51RTV9"/>
<dbReference type="GO" id="GO:0005829">
    <property type="term" value="C:cytosol"/>
    <property type="evidence" value="ECO:0007669"/>
    <property type="project" value="TreeGrafter"/>
</dbReference>
<protein>
    <recommendedName>
        <fullName evidence="9">Tryptophan synthase alpha chain</fullName>
        <ecNumber evidence="9">4.2.1.20</ecNumber>
    </recommendedName>
</protein>
<name>A0AA51RTV9_9GAMM</name>
<sequence>MERYQSLFAQCRENNSIAFIPFVMLGDPDLETSYQIITTLIDSGADALELGIPFSDPVADGPTIQAAAIRALQADVTPKQCFELLQRVRAYAPSIPIGLLLYSNLVYRDGIEHFYQRCRTADIDSLLIADVPLRETNVFDEYALQNRIAPVHILPPTPSEKTLMTVAKRSRGYTYVLGRAGVTGTESQAVMPSNETMQALTDYQAAPPVMGFGISSPDHVMQAKAHGFSGVISGSAVVKIIEEHRQDPSSMCQALKTFVQQMKAAT</sequence>
<evidence type="ECO:0000256" key="3">
    <source>
        <dbReference type="ARBA" id="ARBA00011270"/>
    </source>
</evidence>
<evidence type="ECO:0000313" key="12">
    <source>
        <dbReference type="Proteomes" id="UP001239782"/>
    </source>
</evidence>